<dbReference type="PANTHER" id="PTHR46927">
    <property type="entry name" value="AGAP005574-PA"/>
    <property type="match status" value="1"/>
</dbReference>
<gene>
    <name evidence="7" type="ORF">JTE90_012719</name>
</gene>
<dbReference type="PANTHER" id="PTHR46927:SF3">
    <property type="entry name" value="THAP-TYPE DOMAIN-CONTAINING PROTEIN"/>
    <property type="match status" value="1"/>
</dbReference>
<evidence type="ECO:0000256" key="4">
    <source>
        <dbReference type="ARBA" id="ARBA00023125"/>
    </source>
</evidence>
<evidence type="ECO:0000313" key="7">
    <source>
        <dbReference type="EMBL" id="KAG8201653.1"/>
    </source>
</evidence>
<dbReference type="AlphaFoldDB" id="A0AAV6W0B4"/>
<evidence type="ECO:0000259" key="6">
    <source>
        <dbReference type="PROSITE" id="PS50950"/>
    </source>
</evidence>
<accession>A0AAV6W0B4</accession>
<dbReference type="InterPro" id="IPR006612">
    <property type="entry name" value="THAP_Znf"/>
</dbReference>
<name>A0AAV6W0B4_9ARAC</name>
<keyword evidence="1" id="KW-0479">Metal-binding</keyword>
<evidence type="ECO:0000256" key="5">
    <source>
        <dbReference type="PROSITE-ProRule" id="PRU00309"/>
    </source>
</evidence>
<dbReference type="InterPro" id="IPR052224">
    <property type="entry name" value="THAP_domain_protein"/>
</dbReference>
<dbReference type="GO" id="GO:0008270">
    <property type="term" value="F:zinc ion binding"/>
    <property type="evidence" value="ECO:0007669"/>
    <property type="project" value="UniProtKB-KW"/>
</dbReference>
<dbReference type="Proteomes" id="UP000827092">
    <property type="component" value="Unassembled WGS sequence"/>
</dbReference>
<keyword evidence="4 5" id="KW-0238">DNA-binding</keyword>
<feature type="domain" description="THAP-type" evidence="6">
    <location>
        <begin position="1"/>
        <end position="79"/>
    </location>
</feature>
<keyword evidence="2 5" id="KW-0863">Zinc-finger</keyword>
<dbReference type="SUPFAM" id="SSF57716">
    <property type="entry name" value="Glucocorticoid receptor-like (DNA-binding domain)"/>
    <property type="match status" value="1"/>
</dbReference>
<protein>
    <recommendedName>
        <fullName evidence="6">THAP-type domain-containing protein</fullName>
    </recommendedName>
</protein>
<organism evidence="7 8">
    <name type="scientific">Oedothorax gibbosus</name>
    <dbReference type="NCBI Taxonomy" id="931172"/>
    <lineage>
        <taxon>Eukaryota</taxon>
        <taxon>Metazoa</taxon>
        <taxon>Ecdysozoa</taxon>
        <taxon>Arthropoda</taxon>
        <taxon>Chelicerata</taxon>
        <taxon>Arachnida</taxon>
        <taxon>Araneae</taxon>
        <taxon>Araneomorphae</taxon>
        <taxon>Entelegynae</taxon>
        <taxon>Araneoidea</taxon>
        <taxon>Linyphiidae</taxon>
        <taxon>Erigoninae</taxon>
        <taxon>Oedothorax</taxon>
    </lineage>
</organism>
<dbReference type="EMBL" id="JAFNEN010000003">
    <property type="protein sequence ID" value="KAG8201653.1"/>
    <property type="molecule type" value="Genomic_DNA"/>
</dbReference>
<dbReference type="PROSITE" id="PS50950">
    <property type="entry name" value="ZF_THAP"/>
    <property type="match status" value="1"/>
</dbReference>
<reference evidence="7 8" key="1">
    <citation type="journal article" date="2022" name="Nat. Ecol. Evol.">
        <title>A masculinizing supergene underlies an exaggerated male reproductive morph in a spider.</title>
        <authorList>
            <person name="Hendrickx F."/>
            <person name="De Corte Z."/>
            <person name="Sonet G."/>
            <person name="Van Belleghem S.M."/>
            <person name="Kostlbacher S."/>
            <person name="Vangestel C."/>
        </authorList>
    </citation>
    <scope>NUCLEOTIDE SEQUENCE [LARGE SCALE GENOMIC DNA]</scope>
    <source>
        <strain evidence="7">W744_W776</strain>
    </source>
</reference>
<keyword evidence="8" id="KW-1185">Reference proteome</keyword>
<evidence type="ECO:0000256" key="3">
    <source>
        <dbReference type="ARBA" id="ARBA00022833"/>
    </source>
</evidence>
<keyword evidence="3" id="KW-0862">Zinc</keyword>
<sequence length="91" mass="10225">MSCVAFGCYNNSSKKIAGITFHRFPKEEILRKEWAKAVKRDNWNPSKHSPSQVKCYQPSSFRFEITGRLLNGPVVGAHAVHAALMNPRPPS</sequence>
<proteinExistence type="predicted"/>
<evidence type="ECO:0000256" key="1">
    <source>
        <dbReference type="ARBA" id="ARBA00022723"/>
    </source>
</evidence>
<evidence type="ECO:0000313" key="8">
    <source>
        <dbReference type="Proteomes" id="UP000827092"/>
    </source>
</evidence>
<dbReference type="GO" id="GO:0003677">
    <property type="term" value="F:DNA binding"/>
    <property type="evidence" value="ECO:0007669"/>
    <property type="project" value="UniProtKB-UniRule"/>
</dbReference>
<dbReference type="Pfam" id="PF05485">
    <property type="entry name" value="THAP"/>
    <property type="match status" value="1"/>
</dbReference>
<comment type="caution">
    <text evidence="7">The sequence shown here is derived from an EMBL/GenBank/DDBJ whole genome shotgun (WGS) entry which is preliminary data.</text>
</comment>
<evidence type="ECO:0000256" key="2">
    <source>
        <dbReference type="ARBA" id="ARBA00022771"/>
    </source>
</evidence>